<proteinExistence type="predicted"/>
<dbReference type="Proteomes" id="UP001529510">
    <property type="component" value="Unassembled WGS sequence"/>
</dbReference>
<accession>A0ABD0MHF9</accession>
<name>A0ABD0MHF9_CIRMR</name>
<evidence type="ECO:0000256" key="1">
    <source>
        <dbReference type="SAM" id="Coils"/>
    </source>
</evidence>
<reference evidence="2 3" key="1">
    <citation type="submission" date="2024-05" db="EMBL/GenBank/DDBJ databases">
        <title>Genome sequencing and assembly of Indian major carp, Cirrhinus mrigala (Hamilton, 1822).</title>
        <authorList>
            <person name="Mohindra V."/>
            <person name="Chowdhury L.M."/>
            <person name="Lal K."/>
            <person name="Jena J.K."/>
        </authorList>
    </citation>
    <scope>NUCLEOTIDE SEQUENCE [LARGE SCALE GENOMIC DNA]</scope>
    <source>
        <strain evidence="2">CM1030</strain>
        <tissue evidence="2">Blood</tissue>
    </source>
</reference>
<dbReference type="Gene3D" id="1.20.5.300">
    <property type="match status" value="1"/>
</dbReference>
<dbReference type="Gene3D" id="3.30.70.1820">
    <property type="entry name" value="L1 transposable element, RRM domain"/>
    <property type="match status" value="1"/>
</dbReference>
<organism evidence="2 3">
    <name type="scientific">Cirrhinus mrigala</name>
    <name type="common">Mrigala</name>
    <dbReference type="NCBI Taxonomy" id="683832"/>
    <lineage>
        <taxon>Eukaryota</taxon>
        <taxon>Metazoa</taxon>
        <taxon>Chordata</taxon>
        <taxon>Craniata</taxon>
        <taxon>Vertebrata</taxon>
        <taxon>Euteleostomi</taxon>
        <taxon>Actinopterygii</taxon>
        <taxon>Neopterygii</taxon>
        <taxon>Teleostei</taxon>
        <taxon>Ostariophysi</taxon>
        <taxon>Cypriniformes</taxon>
        <taxon>Cyprinidae</taxon>
        <taxon>Labeoninae</taxon>
        <taxon>Labeonini</taxon>
        <taxon>Cirrhinus</taxon>
    </lineage>
</organism>
<evidence type="ECO:0000313" key="3">
    <source>
        <dbReference type="Proteomes" id="UP001529510"/>
    </source>
</evidence>
<keyword evidence="1" id="KW-0175">Coiled coil</keyword>
<comment type="caution">
    <text evidence="2">The sequence shown here is derived from an EMBL/GenBank/DDBJ whole genome shotgun (WGS) entry which is preliminary data.</text>
</comment>
<sequence length="148" mass="17259">MPKKDKVRDDHAKEDTVNAVLRAIQELTQKMDDQTQRFRRFEKQIEANSSAIDKNKKDISELQSQVAHLKKENAILKSACEEHARYKRRWNLRLTGLPEKDDENVRETVIGILTRIFPVSVERLRYTLDTVHRLGKRESATTSNNCGR</sequence>
<dbReference type="EMBL" id="JAMKFB020000705">
    <property type="protein sequence ID" value="KAL0148380.1"/>
    <property type="molecule type" value="Genomic_DNA"/>
</dbReference>
<gene>
    <name evidence="2" type="ORF">M9458_056280</name>
</gene>
<feature type="coiled-coil region" evidence="1">
    <location>
        <begin position="17"/>
        <end position="79"/>
    </location>
</feature>
<feature type="non-terminal residue" evidence="2">
    <location>
        <position position="148"/>
    </location>
</feature>
<keyword evidence="3" id="KW-1185">Reference proteome</keyword>
<evidence type="ECO:0000313" key="2">
    <source>
        <dbReference type="EMBL" id="KAL0148380.1"/>
    </source>
</evidence>
<dbReference type="AlphaFoldDB" id="A0ABD0MHF9"/>
<protein>
    <submittedName>
        <fullName evidence="2">Uncharacterized protein</fullName>
    </submittedName>
</protein>